<proteinExistence type="predicted"/>
<organism evidence="1 2">
    <name type="scientific">Lentinula raphanica</name>
    <dbReference type="NCBI Taxonomy" id="153919"/>
    <lineage>
        <taxon>Eukaryota</taxon>
        <taxon>Fungi</taxon>
        <taxon>Dikarya</taxon>
        <taxon>Basidiomycota</taxon>
        <taxon>Agaricomycotina</taxon>
        <taxon>Agaricomycetes</taxon>
        <taxon>Agaricomycetidae</taxon>
        <taxon>Agaricales</taxon>
        <taxon>Marasmiineae</taxon>
        <taxon>Omphalotaceae</taxon>
        <taxon>Lentinula</taxon>
    </lineage>
</organism>
<dbReference type="EMBL" id="MU807687">
    <property type="protein sequence ID" value="KAJ3831210.1"/>
    <property type="molecule type" value="Genomic_DNA"/>
</dbReference>
<sequence>MGMHQITEPSTPRTVVKGIRARLYPAQGPFPRSTVAYYKENRPRYGRRRPFQNRFVFASDLLSDARLQPFVHDVVASVQFGGQTRKFRVFFKRHICLPLNQTLQNMGVHGFEGDVLVVAYGKQVPARNLRGWMEDRAADEAIRKLATKIGPVRNRTRFPKTISFN</sequence>
<dbReference type="Proteomes" id="UP001163846">
    <property type="component" value="Unassembled WGS sequence"/>
</dbReference>
<evidence type="ECO:0000313" key="2">
    <source>
        <dbReference type="Proteomes" id="UP001163846"/>
    </source>
</evidence>
<dbReference type="AlphaFoldDB" id="A0AA38U407"/>
<protein>
    <submittedName>
        <fullName evidence="1">Uncharacterized protein</fullName>
    </submittedName>
</protein>
<evidence type="ECO:0000313" key="1">
    <source>
        <dbReference type="EMBL" id="KAJ3831210.1"/>
    </source>
</evidence>
<reference evidence="1" key="1">
    <citation type="submission" date="2022-08" db="EMBL/GenBank/DDBJ databases">
        <authorList>
            <consortium name="DOE Joint Genome Institute"/>
            <person name="Min B."/>
            <person name="Riley R."/>
            <person name="Sierra-Patev S."/>
            <person name="Naranjo-Ortiz M."/>
            <person name="Looney B."/>
            <person name="Konkel Z."/>
            <person name="Slot J.C."/>
            <person name="Sakamoto Y."/>
            <person name="Steenwyk J.L."/>
            <person name="Rokas A."/>
            <person name="Carro J."/>
            <person name="Camarero S."/>
            <person name="Ferreira P."/>
            <person name="Molpeceres G."/>
            <person name="Ruiz-Duenas F.J."/>
            <person name="Serrano A."/>
            <person name="Henrissat B."/>
            <person name="Drula E."/>
            <person name="Hughes K.W."/>
            <person name="Mata J.L."/>
            <person name="Ishikawa N.K."/>
            <person name="Vargas-Isla R."/>
            <person name="Ushijima S."/>
            <person name="Smith C.A."/>
            <person name="Ahrendt S."/>
            <person name="Andreopoulos W."/>
            <person name="He G."/>
            <person name="Labutti K."/>
            <person name="Lipzen A."/>
            <person name="Ng V."/>
            <person name="Sandor L."/>
            <person name="Barry K."/>
            <person name="Martinez A.T."/>
            <person name="Xiao Y."/>
            <person name="Gibbons J.G."/>
            <person name="Terashima K."/>
            <person name="Hibbett D.S."/>
            <person name="Grigoriev I.V."/>
        </authorList>
    </citation>
    <scope>NUCLEOTIDE SEQUENCE</scope>
    <source>
        <strain evidence="1">TFB9207</strain>
    </source>
</reference>
<name>A0AA38U407_9AGAR</name>
<accession>A0AA38U407</accession>
<keyword evidence="2" id="KW-1185">Reference proteome</keyword>
<comment type="caution">
    <text evidence="1">The sequence shown here is derived from an EMBL/GenBank/DDBJ whole genome shotgun (WGS) entry which is preliminary data.</text>
</comment>
<gene>
    <name evidence="1" type="ORF">F5878DRAFT_667800</name>
</gene>